<feature type="compositionally biased region" description="Basic and acidic residues" evidence="1">
    <location>
        <begin position="423"/>
        <end position="447"/>
    </location>
</feature>
<dbReference type="EMBL" id="JACFXV010000029">
    <property type="protein sequence ID" value="MBA5775706.1"/>
    <property type="molecule type" value="Genomic_DNA"/>
</dbReference>
<evidence type="ECO:0000313" key="4">
    <source>
        <dbReference type="Proteomes" id="UP000541109"/>
    </source>
</evidence>
<feature type="region of interest" description="Disordered" evidence="1">
    <location>
        <begin position="292"/>
        <end position="447"/>
    </location>
</feature>
<dbReference type="RefSeq" id="WP_182161423.1">
    <property type="nucleotide sequence ID" value="NZ_JACFXV010000029.1"/>
</dbReference>
<gene>
    <name evidence="3" type="ORF">H2509_01050</name>
</gene>
<dbReference type="InterPro" id="IPR021136">
    <property type="entry name" value="Flagellar_hook_control-like_C"/>
</dbReference>
<evidence type="ECO:0000313" key="3">
    <source>
        <dbReference type="EMBL" id="MBA5775706.1"/>
    </source>
</evidence>
<reference evidence="3 4" key="1">
    <citation type="submission" date="2020-07" db="EMBL/GenBank/DDBJ databases">
        <title>Stappia sp., F7233, whole genome shotgun sequencing project.</title>
        <authorList>
            <person name="Jiang S."/>
            <person name="Liu Z.W."/>
            <person name="Du Z.J."/>
        </authorList>
    </citation>
    <scope>NUCLEOTIDE SEQUENCE [LARGE SCALE GENOMIC DNA]</scope>
    <source>
        <strain evidence="3 4">F7233</strain>
    </source>
</reference>
<feature type="region of interest" description="Disordered" evidence="1">
    <location>
        <begin position="596"/>
        <end position="635"/>
    </location>
</feature>
<feature type="domain" description="Flagellar hook-length control protein-like C-terminal" evidence="2">
    <location>
        <begin position="519"/>
        <end position="599"/>
    </location>
</feature>
<proteinExistence type="predicted"/>
<accession>A0A839A916</accession>
<keyword evidence="4" id="KW-1185">Reference proteome</keyword>
<evidence type="ECO:0000259" key="2">
    <source>
        <dbReference type="Pfam" id="PF02120"/>
    </source>
</evidence>
<dbReference type="Pfam" id="PF02120">
    <property type="entry name" value="Flg_hook"/>
    <property type="match status" value="1"/>
</dbReference>
<protein>
    <submittedName>
        <fullName evidence="3">Flagellar hook-length control protein FliK</fullName>
    </submittedName>
</protein>
<organism evidence="3 4">
    <name type="scientific">Stappia albiluteola</name>
    <dbReference type="NCBI Taxonomy" id="2758565"/>
    <lineage>
        <taxon>Bacteria</taxon>
        <taxon>Pseudomonadati</taxon>
        <taxon>Pseudomonadota</taxon>
        <taxon>Alphaproteobacteria</taxon>
        <taxon>Hyphomicrobiales</taxon>
        <taxon>Stappiaceae</taxon>
        <taxon>Stappia</taxon>
    </lineage>
</organism>
<feature type="compositionally biased region" description="Low complexity" evidence="1">
    <location>
        <begin position="216"/>
        <end position="231"/>
    </location>
</feature>
<feature type="compositionally biased region" description="Polar residues" evidence="1">
    <location>
        <begin position="376"/>
        <end position="385"/>
    </location>
</feature>
<keyword evidence="3" id="KW-0966">Cell projection</keyword>
<name>A0A839A916_9HYPH</name>
<evidence type="ECO:0000256" key="1">
    <source>
        <dbReference type="SAM" id="MobiDB-lite"/>
    </source>
</evidence>
<dbReference type="InterPro" id="IPR038610">
    <property type="entry name" value="FliK-like_C_sf"/>
</dbReference>
<keyword evidence="3" id="KW-0282">Flagellum</keyword>
<feature type="region of interest" description="Disordered" evidence="1">
    <location>
        <begin position="187"/>
        <end position="231"/>
    </location>
</feature>
<feature type="compositionally biased region" description="Basic and acidic residues" evidence="1">
    <location>
        <begin position="605"/>
        <end position="614"/>
    </location>
</feature>
<dbReference type="Proteomes" id="UP000541109">
    <property type="component" value="Unassembled WGS sequence"/>
</dbReference>
<dbReference type="Gene3D" id="3.30.750.140">
    <property type="match status" value="1"/>
</dbReference>
<feature type="compositionally biased region" description="Polar residues" evidence="1">
    <location>
        <begin position="347"/>
        <end position="358"/>
    </location>
</feature>
<feature type="compositionally biased region" description="Polar residues" evidence="1">
    <location>
        <begin position="318"/>
        <end position="328"/>
    </location>
</feature>
<feature type="compositionally biased region" description="Low complexity" evidence="1">
    <location>
        <begin position="199"/>
        <end position="208"/>
    </location>
</feature>
<comment type="caution">
    <text evidence="3">The sequence shown here is derived from an EMBL/GenBank/DDBJ whole genome shotgun (WGS) entry which is preliminary data.</text>
</comment>
<dbReference type="AlphaFoldDB" id="A0A839A916"/>
<sequence length="652" mass="66699">MSIPGLIAGPQKAAGLFPQLSGGGAKSVAGGGFPALLQAAGLRQVIGAPGADAGAPVSAALTQVRVLALQPDGSLEPVSYQLPFQDVAIANGAIGGLSQVSGTPYTESNEPELPSLETLAVAQAIEDGRGIAILYPEEREEVNDEIAQLLEALERRKQQEQSPIVEIILGLDGQPLEVRRIEGPVIANSLPGGSASGEAPLLPAGAAGRPEQAQIPAGPASAPSLSAPDAAGDITGGVADFAIPSGAAEKPLLGETGALAAEAAGIPIAPDAAGKALKVDADDAGDEVTQLPSAAPLVQQTAGSGVEAATTEDVKSAATASQPAQVPVSQKDEVIGDPVEAQERQTTEGPATIAQSGSAEDAKAEDGEPSTRAAAPNQTTSSQPQPVLRPVSSLVDPALQDEGADYASLEAEGDQVDGAPESGGDKERGKGSDARNDNAPSTHDRRLGVSQAALAFAETVRGVGRGDVRDENGDPLTPSDLFRIQPQTSDGIAARQPSQSAQQLPQAAQVAPQIALHIARHVSQGSNRFQIRLDPPELGRVDVELKITSDGVVKAHLTVERSETLDLFLRDQRGLERALDAAGLKVEQDALQFSLKDQGNSPSFADHHERDEGGKGNNGGGIARSEVGPDEADRDLRRVYVRGAAGALDIQV</sequence>
<dbReference type="CDD" id="cd17470">
    <property type="entry name" value="T3SS_Flik_C"/>
    <property type="match status" value="1"/>
</dbReference>
<keyword evidence="3" id="KW-0969">Cilium</keyword>